<accession>A0A8D0ED69</accession>
<dbReference type="SUPFAM" id="SSF50978">
    <property type="entry name" value="WD40 repeat-like"/>
    <property type="match status" value="1"/>
</dbReference>
<feature type="repeat" description="WD" evidence="3">
    <location>
        <begin position="113"/>
        <end position="154"/>
    </location>
</feature>
<reference evidence="4" key="2">
    <citation type="submission" date="2025-09" db="UniProtKB">
        <authorList>
            <consortium name="Ensembl"/>
        </authorList>
    </citation>
    <scope>IDENTIFICATION</scope>
</reference>
<dbReference type="SMART" id="SM00320">
    <property type="entry name" value="WD40"/>
    <property type="match status" value="3"/>
</dbReference>
<dbReference type="Pfam" id="PF00400">
    <property type="entry name" value="WD40"/>
    <property type="match status" value="1"/>
</dbReference>
<dbReference type="PROSITE" id="PS00678">
    <property type="entry name" value="WD_REPEATS_1"/>
    <property type="match status" value="1"/>
</dbReference>
<keyword evidence="2" id="KW-0677">Repeat</keyword>
<dbReference type="GeneTree" id="ENSGT00940000155684"/>
<dbReference type="InterPro" id="IPR019775">
    <property type="entry name" value="WD40_repeat_CS"/>
</dbReference>
<dbReference type="GO" id="GO:0019882">
    <property type="term" value="P:antigen processing and presentation"/>
    <property type="evidence" value="ECO:0007669"/>
    <property type="project" value="TreeGrafter"/>
</dbReference>
<dbReference type="InterPro" id="IPR051944">
    <property type="entry name" value="BEACH_domain_protein"/>
</dbReference>
<dbReference type="Gene3D" id="2.130.10.10">
    <property type="entry name" value="YVTN repeat-like/Quinoprotein amine dehydrogenase"/>
    <property type="match status" value="1"/>
</dbReference>
<dbReference type="Proteomes" id="UP000694421">
    <property type="component" value="Unplaced"/>
</dbReference>
<organism evidence="4 5">
    <name type="scientific">Salvator merianae</name>
    <name type="common">Argentine black and white tegu</name>
    <name type="synonym">Tupinambis merianae</name>
    <dbReference type="NCBI Taxonomy" id="96440"/>
    <lineage>
        <taxon>Eukaryota</taxon>
        <taxon>Metazoa</taxon>
        <taxon>Chordata</taxon>
        <taxon>Craniata</taxon>
        <taxon>Vertebrata</taxon>
        <taxon>Euteleostomi</taxon>
        <taxon>Lepidosauria</taxon>
        <taxon>Squamata</taxon>
        <taxon>Bifurcata</taxon>
        <taxon>Unidentata</taxon>
        <taxon>Episquamata</taxon>
        <taxon>Laterata</taxon>
        <taxon>Teiioidea</taxon>
        <taxon>Teiidae</taxon>
        <taxon>Salvator</taxon>
    </lineage>
</organism>
<dbReference type="OMA" id="CCFFSWG"/>
<protein>
    <submittedName>
        <fullName evidence="4">Uncharacterized protein</fullName>
    </submittedName>
</protein>
<keyword evidence="5" id="KW-1185">Reference proteome</keyword>
<dbReference type="Ensembl" id="ENSSMRT00000033960.1">
    <property type="protein sequence ID" value="ENSSMRP00000029108.1"/>
    <property type="gene ID" value="ENSSMRG00000022386.1"/>
</dbReference>
<evidence type="ECO:0000313" key="4">
    <source>
        <dbReference type="Ensembl" id="ENSSMRP00000029108.1"/>
    </source>
</evidence>
<dbReference type="InterPro" id="IPR036322">
    <property type="entry name" value="WD40_repeat_dom_sf"/>
</dbReference>
<dbReference type="InterPro" id="IPR015943">
    <property type="entry name" value="WD40/YVTN_repeat-like_dom_sf"/>
</dbReference>
<dbReference type="PROSITE" id="PS50082">
    <property type="entry name" value="WD_REPEATS_2"/>
    <property type="match status" value="1"/>
</dbReference>
<evidence type="ECO:0000313" key="5">
    <source>
        <dbReference type="Proteomes" id="UP000694421"/>
    </source>
</evidence>
<dbReference type="AlphaFoldDB" id="A0A8D0ED69"/>
<dbReference type="PANTHER" id="PTHR46108">
    <property type="entry name" value="BLUE CHEESE"/>
    <property type="match status" value="1"/>
</dbReference>
<dbReference type="InterPro" id="IPR001680">
    <property type="entry name" value="WD40_rpt"/>
</dbReference>
<dbReference type="PROSITE" id="PS50294">
    <property type="entry name" value="WD_REPEATS_REGION"/>
    <property type="match status" value="1"/>
</dbReference>
<sequence>LYSFSQGPIGHIVCTEKGILAVGKNKMMLPPLWNKVFCWGFNDFTCCLTHYGSNKVFHDMTTFETIVDWGTCLCAMCPTPTTLITSGSSSVLCIWELSLDRDGIAYLNLKQTLYGHTESVTCLAASTTYSIIVSGSADRSCIIWDLNQLTHINQLPAHEECLSAVAINDSTGDIASCAGTALYLWTVNGQPLAKTTFNLGVTITCCCFIEVIDWDVYSLVLTGDTGGTVQVRLFKGEFSFLNTPRLVIYGVNKVTASKTELCKMLFQGQTLNFLCQKACMGFHKK</sequence>
<evidence type="ECO:0000256" key="3">
    <source>
        <dbReference type="PROSITE-ProRule" id="PRU00221"/>
    </source>
</evidence>
<evidence type="ECO:0000256" key="2">
    <source>
        <dbReference type="ARBA" id="ARBA00022737"/>
    </source>
</evidence>
<reference evidence="4" key="1">
    <citation type="submission" date="2025-08" db="UniProtKB">
        <authorList>
            <consortium name="Ensembl"/>
        </authorList>
    </citation>
    <scope>IDENTIFICATION</scope>
</reference>
<proteinExistence type="predicted"/>
<dbReference type="PANTHER" id="PTHR46108:SF3">
    <property type="entry name" value="WD REPEAT- AND FYVE DOMAIN-CONTAINING PROTEIN 4"/>
    <property type="match status" value="1"/>
</dbReference>
<keyword evidence="1 3" id="KW-0853">WD repeat</keyword>
<evidence type="ECO:0000256" key="1">
    <source>
        <dbReference type="ARBA" id="ARBA00022574"/>
    </source>
</evidence>
<name>A0A8D0ED69_SALMN</name>